<dbReference type="STRING" id="1245748.A0A397GMM5"/>
<protein>
    <submittedName>
        <fullName evidence="2">Uncharacterized protein</fullName>
    </submittedName>
</protein>
<gene>
    <name evidence="2" type="ORF">CFD26_101756</name>
</gene>
<evidence type="ECO:0000256" key="1">
    <source>
        <dbReference type="SAM" id="MobiDB-lite"/>
    </source>
</evidence>
<dbReference type="AlphaFoldDB" id="A0A397GMM5"/>
<keyword evidence="3" id="KW-1185">Reference proteome</keyword>
<dbReference type="Proteomes" id="UP000215289">
    <property type="component" value="Unassembled WGS sequence"/>
</dbReference>
<name>A0A397GMM5_9EURO</name>
<dbReference type="EMBL" id="NIDN02000334">
    <property type="protein sequence ID" value="RLL93328.1"/>
    <property type="molecule type" value="Genomic_DNA"/>
</dbReference>
<evidence type="ECO:0000313" key="3">
    <source>
        <dbReference type="Proteomes" id="UP000215289"/>
    </source>
</evidence>
<reference evidence="2 3" key="1">
    <citation type="submission" date="2018-08" db="EMBL/GenBank/DDBJ databases">
        <title>Draft genome sequences of two Aspergillus turcosus clinical strains isolated from bronchoalveolar lavage fluid: one azole-susceptible and the other azole-resistant.</title>
        <authorList>
            <person name="Parent-Michaud M."/>
            <person name="Dufresne P.J."/>
            <person name="Fournier E."/>
            <person name="Martineau C."/>
            <person name="Moreira S."/>
            <person name="Perkins V."/>
            <person name="De Repentigny L."/>
            <person name="Dufresne S.F."/>
        </authorList>
    </citation>
    <scope>NUCLEOTIDE SEQUENCE [LARGE SCALE GENOMIC DNA]</scope>
    <source>
        <strain evidence="2">HMR AF 1038</strain>
    </source>
</reference>
<sequence length="168" mass="18451">MTTKATATCYCRRHPCPNTNTYCPSSATCTANLLCRDKNNHANGSLTGFPDGHSYNYTGLYYTPSCQDESYGGVWWLHDVGYNIDVYVFCNGGSSYKPVPGAKAGIVIVAAEQGSSSSCSLHCYSGHGKLQPKPEMKVKRIHSGQKSDNRNSRRWRHERTACEAGTEP</sequence>
<comment type="caution">
    <text evidence="2">The sequence shown here is derived from an EMBL/GenBank/DDBJ whole genome shotgun (WGS) entry which is preliminary data.</text>
</comment>
<dbReference type="OrthoDB" id="5215637at2759"/>
<organism evidence="2 3">
    <name type="scientific">Aspergillus turcosus</name>
    <dbReference type="NCBI Taxonomy" id="1245748"/>
    <lineage>
        <taxon>Eukaryota</taxon>
        <taxon>Fungi</taxon>
        <taxon>Dikarya</taxon>
        <taxon>Ascomycota</taxon>
        <taxon>Pezizomycotina</taxon>
        <taxon>Eurotiomycetes</taxon>
        <taxon>Eurotiomycetidae</taxon>
        <taxon>Eurotiales</taxon>
        <taxon>Aspergillaceae</taxon>
        <taxon>Aspergillus</taxon>
        <taxon>Aspergillus subgen. Fumigati</taxon>
    </lineage>
</organism>
<accession>A0A397GMM5</accession>
<proteinExistence type="predicted"/>
<feature type="region of interest" description="Disordered" evidence="1">
    <location>
        <begin position="135"/>
        <end position="168"/>
    </location>
</feature>
<evidence type="ECO:0000313" key="2">
    <source>
        <dbReference type="EMBL" id="RLL93328.1"/>
    </source>
</evidence>